<evidence type="ECO:0000256" key="1">
    <source>
        <dbReference type="SAM" id="MobiDB-lite"/>
    </source>
</evidence>
<accession>A0A7R9AVZ7</accession>
<sequence>MTACHVMMDLNTSYEIVRRSLVQAHMKLLKTGTEGPHLNTLHTVEASTVKDSPRTKPPKQPPDSTAEQRQAVIRKNSFSLLEPEASMIPSLVDLSQQDYDVNAPLGLNTSLLQGQDLLMALETSAQ</sequence>
<organism evidence="2">
    <name type="scientific">Timema shepardi</name>
    <name type="common">Walking stick</name>
    <dbReference type="NCBI Taxonomy" id="629360"/>
    <lineage>
        <taxon>Eukaryota</taxon>
        <taxon>Metazoa</taxon>
        <taxon>Ecdysozoa</taxon>
        <taxon>Arthropoda</taxon>
        <taxon>Hexapoda</taxon>
        <taxon>Insecta</taxon>
        <taxon>Pterygota</taxon>
        <taxon>Neoptera</taxon>
        <taxon>Polyneoptera</taxon>
        <taxon>Phasmatodea</taxon>
        <taxon>Timematodea</taxon>
        <taxon>Timematoidea</taxon>
        <taxon>Timematidae</taxon>
        <taxon>Timema</taxon>
    </lineage>
</organism>
<evidence type="ECO:0000313" key="2">
    <source>
        <dbReference type="EMBL" id="CAD7260930.1"/>
    </source>
</evidence>
<protein>
    <submittedName>
        <fullName evidence="2">Uncharacterized protein</fullName>
    </submittedName>
</protein>
<reference evidence="2" key="1">
    <citation type="submission" date="2020-11" db="EMBL/GenBank/DDBJ databases">
        <authorList>
            <person name="Tran Van P."/>
        </authorList>
    </citation>
    <scope>NUCLEOTIDE SEQUENCE</scope>
</reference>
<name>A0A7R9AVZ7_TIMSH</name>
<gene>
    <name evidence="2" type="ORF">TSIB3V08_LOCUS5087</name>
</gene>
<feature type="region of interest" description="Disordered" evidence="1">
    <location>
        <begin position="31"/>
        <end position="69"/>
    </location>
</feature>
<dbReference type="AlphaFoldDB" id="A0A7R9AVZ7"/>
<dbReference type="EMBL" id="OC001917">
    <property type="protein sequence ID" value="CAD7260930.1"/>
    <property type="molecule type" value="Genomic_DNA"/>
</dbReference>
<feature type="compositionally biased region" description="Polar residues" evidence="1">
    <location>
        <begin position="40"/>
        <end position="50"/>
    </location>
</feature>
<proteinExistence type="predicted"/>